<gene>
    <name evidence="1" type="ORF">MANES_S090500</name>
</gene>
<dbReference type="AlphaFoldDB" id="A0A199U9R9"/>
<accession>A0A199U9R9</accession>
<proteinExistence type="predicted"/>
<sequence>MQMATDHWNLIKKITEILTGKNRSFQAHMSPGDSHFPIILGELPNLSPPCNWQANQQNHYTDKEKRNLFLSPLKPHLQWLPSHLGYIISNQPI</sequence>
<dbReference type="EMBL" id="KV450965">
    <property type="protein sequence ID" value="OAY21397.1"/>
    <property type="molecule type" value="Genomic_DNA"/>
</dbReference>
<reference evidence="1" key="1">
    <citation type="submission" date="2016-02" db="EMBL/GenBank/DDBJ databases">
        <title>WGS assembly of Manihot esculenta.</title>
        <authorList>
            <person name="Bredeson J.V."/>
            <person name="Prochnik S.E."/>
            <person name="Lyons J.B."/>
            <person name="Schmutz J."/>
            <person name="Grimwood J."/>
            <person name="Vrebalov J."/>
            <person name="Bart R.S."/>
            <person name="Amuge T."/>
            <person name="Ferguson M.E."/>
            <person name="Green R."/>
            <person name="Putnam N."/>
            <person name="Stites J."/>
            <person name="Rounsley S."/>
            <person name="Rokhsar D.S."/>
        </authorList>
    </citation>
    <scope>NUCLEOTIDE SEQUENCE [LARGE SCALE GENOMIC DNA]</scope>
    <source>
        <tissue evidence="1">Leaf</tissue>
    </source>
</reference>
<name>A0A199U9R9_MANES</name>
<evidence type="ECO:0000313" key="1">
    <source>
        <dbReference type="EMBL" id="OAY21397.1"/>
    </source>
</evidence>
<protein>
    <submittedName>
        <fullName evidence="1">Uncharacterized protein</fullName>
    </submittedName>
</protein>
<organism evidence="1">
    <name type="scientific">Manihot esculenta</name>
    <name type="common">Cassava</name>
    <name type="synonym">Jatropha manihot</name>
    <dbReference type="NCBI Taxonomy" id="3983"/>
    <lineage>
        <taxon>Eukaryota</taxon>
        <taxon>Viridiplantae</taxon>
        <taxon>Streptophyta</taxon>
        <taxon>Embryophyta</taxon>
        <taxon>Tracheophyta</taxon>
        <taxon>Spermatophyta</taxon>
        <taxon>Magnoliopsida</taxon>
        <taxon>eudicotyledons</taxon>
        <taxon>Gunneridae</taxon>
        <taxon>Pentapetalae</taxon>
        <taxon>rosids</taxon>
        <taxon>fabids</taxon>
        <taxon>Malpighiales</taxon>
        <taxon>Euphorbiaceae</taxon>
        <taxon>Crotonoideae</taxon>
        <taxon>Manihoteae</taxon>
        <taxon>Manihot</taxon>
    </lineage>
</organism>